<dbReference type="EMBL" id="CP061799">
    <property type="protein sequence ID" value="QTA82726.1"/>
    <property type="molecule type" value="Genomic_DNA"/>
</dbReference>
<organism evidence="2 3">
    <name type="scientific">Desulfonema limicola</name>
    <dbReference type="NCBI Taxonomy" id="45656"/>
    <lineage>
        <taxon>Bacteria</taxon>
        <taxon>Pseudomonadati</taxon>
        <taxon>Thermodesulfobacteriota</taxon>
        <taxon>Desulfobacteria</taxon>
        <taxon>Desulfobacterales</taxon>
        <taxon>Desulfococcaceae</taxon>
        <taxon>Desulfonema</taxon>
    </lineage>
</organism>
<dbReference type="AlphaFoldDB" id="A0A975BC96"/>
<protein>
    <submittedName>
        <fullName evidence="2">Uncharacterized protein</fullName>
    </submittedName>
</protein>
<gene>
    <name evidence="2" type="ORF">dnl_51080</name>
</gene>
<name>A0A975BC96_9BACT</name>
<keyword evidence="1" id="KW-1133">Transmembrane helix</keyword>
<keyword evidence="1" id="KW-0472">Membrane</keyword>
<accession>A0A975BC96</accession>
<keyword evidence="1" id="KW-0812">Transmembrane</keyword>
<evidence type="ECO:0000313" key="3">
    <source>
        <dbReference type="Proteomes" id="UP000663720"/>
    </source>
</evidence>
<sequence length="65" mass="7093">MTDCSTLKTHSPHFDLSLQALQTSSHLYFSAVSFKMAVNVFVIGLPIYQAILLNVALSFCDNSGV</sequence>
<keyword evidence="3" id="KW-1185">Reference proteome</keyword>
<dbReference type="Proteomes" id="UP000663720">
    <property type="component" value="Chromosome"/>
</dbReference>
<feature type="transmembrane region" description="Helical" evidence="1">
    <location>
        <begin position="27"/>
        <end position="48"/>
    </location>
</feature>
<reference evidence="2" key="1">
    <citation type="journal article" date="2021" name="Microb. Physiol.">
        <title>Proteogenomic Insights into the Physiology of Marine, Sulfate-Reducing, Filamentous Desulfonema limicola and Desulfonema magnum.</title>
        <authorList>
            <person name="Schnaars V."/>
            <person name="Wohlbrand L."/>
            <person name="Scheve S."/>
            <person name="Hinrichs C."/>
            <person name="Reinhardt R."/>
            <person name="Rabus R."/>
        </authorList>
    </citation>
    <scope>NUCLEOTIDE SEQUENCE</scope>
    <source>
        <strain evidence="2">5ac10</strain>
    </source>
</reference>
<dbReference type="KEGG" id="dli:dnl_51080"/>
<proteinExistence type="predicted"/>
<evidence type="ECO:0000256" key="1">
    <source>
        <dbReference type="SAM" id="Phobius"/>
    </source>
</evidence>
<evidence type="ECO:0000313" key="2">
    <source>
        <dbReference type="EMBL" id="QTA82726.1"/>
    </source>
</evidence>